<organism evidence="2 3">
    <name type="scientific">Corynebacterium guangdongense</name>
    <dbReference type="NCBI Taxonomy" id="1783348"/>
    <lineage>
        <taxon>Bacteria</taxon>
        <taxon>Bacillati</taxon>
        <taxon>Actinomycetota</taxon>
        <taxon>Actinomycetes</taxon>
        <taxon>Mycobacteriales</taxon>
        <taxon>Corynebacteriaceae</taxon>
        <taxon>Corynebacterium</taxon>
    </lineage>
</organism>
<protein>
    <recommendedName>
        <fullName evidence="1">Putative host cell surface-exposed lipoprotein Ltp-like HTH region domain-containing protein</fullName>
    </recommendedName>
</protein>
<dbReference type="Gene3D" id="1.10.10.10">
    <property type="entry name" value="Winged helix-like DNA-binding domain superfamily/Winged helix DNA-binding domain"/>
    <property type="match status" value="3"/>
</dbReference>
<evidence type="ECO:0000313" key="3">
    <source>
        <dbReference type="Proteomes" id="UP001180840"/>
    </source>
</evidence>
<dbReference type="InterPro" id="IPR036388">
    <property type="entry name" value="WH-like_DNA-bd_sf"/>
</dbReference>
<feature type="domain" description="Putative host cell surface-exposed lipoprotein Ltp-like HTH region" evidence="1">
    <location>
        <begin position="87"/>
        <end position="131"/>
    </location>
</feature>
<feature type="domain" description="Putative host cell surface-exposed lipoprotein Ltp-like HTH region" evidence="1">
    <location>
        <begin position="44"/>
        <end position="84"/>
    </location>
</feature>
<dbReference type="Proteomes" id="UP001180840">
    <property type="component" value="Unassembled WGS sequence"/>
</dbReference>
<accession>A0ABU1ZWB1</accession>
<evidence type="ECO:0000259" key="1">
    <source>
        <dbReference type="Pfam" id="PF07553"/>
    </source>
</evidence>
<dbReference type="Pfam" id="PF07553">
    <property type="entry name" value="Lipoprotein_Ltp"/>
    <property type="match status" value="3"/>
</dbReference>
<sequence length="180" mass="19222">MRPTTSASSALAVTSGTSAPQAVAERQAAYADADTAGIGVAEGNALRSAESYLRYSEFSKVGLYEQLLYEGYTESESQYGVDNVSADWNQQALGTAESYLAYSGFSAGGLAEQLAYEEFTPEQITYVMNNVSADWNAEAAEKAASYMEYSAFSASGLYDQLIFEEVTPEQAQHGVTSVGL</sequence>
<feature type="domain" description="Putative host cell surface-exposed lipoprotein Ltp-like HTH region" evidence="1">
    <location>
        <begin position="134"/>
        <end position="177"/>
    </location>
</feature>
<dbReference type="EMBL" id="JAVDXZ010000001">
    <property type="protein sequence ID" value="MDR7329206.1"/>
    <property type="molecule type" value="Genomic_DNA"/>
</dbReference>
<keyword evidence="3" id="KW-1185">Reference proteome</keyword>
<evidence type="ECO:0000313" key="2">
    <source>
        <dbReference type="EMBL" id="MDR7329206.1"/>
    </source>
</evidence>
<comment type="caution">
    <text evidence="2">The sequence shown here is derived from an EMBL/GenBank/DDBJ whole genome shotgun (WGS) entry which is preliminary data.</text>
</comment>
<name>A0ABU1ZWB1_9CORY</name>
<dbReference type="RefSeq" id="WP_290198168.1">
    <property type="nucleotide sequence ID" value="NZ_CP047654.1"/>
</dbReference>
<dbReference type="InterPro" id="IPR011434">
    <property type="entry name" value="Ltp-like_HTH"/>
</dbReference>
<reference evidence="2" key="1">
    <citation type="submission" date="2023-07" db="EMBL/GenBank/DDBJ databases">
        <title>Sequencing the genomes of 1000 actinobacteria strains.</title>
        <authorList>
            <person name="Klenk H.-P."/>
        </authorList>
    </citation>
    <scope>NUCLEOTIDE SEQUENCE</scope>
    <source>
        <strain evidence="2">DSM 107476</strain>
    </source>
</reference>
<proteinExistence type="predicted"/>
<gene>
    <name evidence="2" type="ORF">J2S39_000882</name>
</gene>